<keyword evidence="3" id="KW-0804">Transcription</keyword>
<evidence type="ECO:0000259" key="4">
    <source>
        <dbReference type="PROSITE" id="PS50943"/>
    </source>
</evidence>
<sequence>MDISEETFITNLGIHIRQLREKKNMSQQDLANDCDIPKNQIGRIERAEINTSVKALVKIANALDVEPKELFDFSIK</sequence>
<dbReference type="EMBL" id="FRBY01000001">
    <property type="protein sequence ID" value="SHL46169.1"/>
    <property type="molecule type" value="Genomic_DNA"/>
</dbReference>
<dbReference type="Gene3D" id="1.10.260.40">
    <property type="entry name" value="lambda repressor-like DNA-binding domains"/>
    <property type="match status" value="1"/>
</dbReference>
<evidence type="ECO:0000256" key="1">
    <source>
        <dbReference type="ARBA" id="ARBA00023015"/>
    </source>
</evidence>
<keyword evidence="1" id="KW-0805">Transcription regulation</keyword>
<keyword evidence="6" id="KW-1185">Reference proteome</keyword>
<dbReference type="PANTHER" id="PTHR46797:SF23">
    <property type="entry name" value="HTH-TYPE TRANSCRIPTIONAL REGULATOR SUTR"/>
    <property type="match status" value="1"/>
</dbReference>
<dbReference type="RefSeq" id="WP_072970297.1">
    <property type="nucleotide sequence ID" value="NZ_FRBY01000001.1"/>
</dbReference>
<reference evidence="6" key="1">
    <citation type="submission" date="2016-11" db="EMBL/GenBank/DDBJ databases">
        <authorList>
            <person name="Varghese N."/>
            <person name="Submissions S."/>
        </authorList>
    </citation>
    <scope>NUCLEOTIDE SEQUENCE [LARGE SCALE GENOMIC DNA]</scope>
    <source>
        <strain evidence="6">DSM 1811</strain>
    </source>
</reference>
<name>A0A1M7AUR5_9FLAO</name>
<evidence type="ECO:0000313" key="5">
    <source>
        <dbReference type="EMBL" id="SHL46169.1"/>
    </source>
</evidence>
<accession>A0A1M7AUR5</accession>
<gene>
    <name evidence="5" type="ORF">SAMN05444366_0805</name>
</gene>
<evidence type="ECO:0000256" key="2">
    <source>
        <dbReference type="ARBA" id="ARBA00023125"/>
    </source>
</evidence>
<dbReference type="CDD" id="cd00093">
    <property type="entry name" value="HTH_XRE"/>
    <property type="match status" value="1"/>
</dbReference>
<protein>
    <submittedName>
        <fullName evidence="5">Helix-turn-helix</fullName>
    </submittedName>
</protein>
<dbReference type="GO" id="GO:0003677">
    <property type="term" value="F:DNA binding"/>
    <property type="evidence" value="ECO:0007669"/>
    <property type="project" value="UniProtKB-KW"/>
</dbReference>
<proteinExistence type="predicted"/>
<dbReference type="Proteomes" id="UP000184121">
    <property type="component" value="Unassembled WGS sequence"/>
</dbReference>
<evidence type="ECO:0000256" key="3">
    <source>
        <dbReference type="ARBA" id="ARBA00023163"/>
    </source>
</evidence>
<dbReference type="PROSITE" id="PS50943">
    <property type="entry name" value="HTH_CROC1"/>
    <property type="match status" value="1"/>
</dbReference>
<dbReference type="AlphaFoldDB" id="A0A1M7AUR5"/>
<dbReference type="STRING" id="29534.SAMN05444366_0805"/>
<dbReference type="GO" id="GO:0005829">
    <property type="term" value="C:cytosol"/>
    <property type="evidence" value="ECO:0007669"/>
    <property type="project" value="TreeGrafter"/>
</dbReference>
<feature type="domain" description="HTH cro/C1-type" evidence="4">
    <location>
        <begin position="16"/>
        <end position="70"/>
    </location>
</feature>
<dbReference type="InterPro" id="IPR010982">
    <property type="entry name" value="Lambda_DNA-bd_dom_sf"/>
</dbReference>
<dbReference type="Pfam" id="PF01381">
    <property type="entry name" value="HTH_3"/>
    <property type="match status" value="1"/>
</dbReference>
<evidence type="ECO:0000313" key="6">
    <source>
        <dbReference type="Proteomes" id="UP000184121"/>
    </source>
</evidence>
<dbReference type="OrthoDB" id="680346at2"/>
<dbReference type="InterPro" id="IPR050807">
    <property type="entry name" value="TransReg_Diox_bact_type"/>
</dbReference>
<dbReference type="SMART" id="SM00530">
    <property type="entry name" value="HTH_XRE"/>
    <property type="match status" value="1"/>
</dbReference>
<dbReference type="PANTHER" id="PTHR46797">
    <property type="entry name" value="HTH-TYPE TRANSCRIPTIONAL REGULATOR"/>
    <property type="match status" value="1"/>
</dbReference>
<dbReference type="SUPFAM" id="SSF47413">
    <property type="entry name" value="lambda repressor-like DNA-binding domains"/>
    <property type="match status" value="1"/>
</dbReference>
<dbReference type="GO" id="GO:0003700">
    <property type="term" value="F:DNA-binding transcription factor activity"/>
    <property type="evidence" value="ECO:0007669"/>
    <property type="project" value="TreeGrafter"/>
</dbReference>
<keyword evidence="2" id="KW-0238">DNA-binding</keyword>
<organism evidence="5 6">
    <name type="scientific">Flavobacterium saccharophilum</name>
    <dbReference type="NCBI Taxonomy" id="29534"/>
    <lineage>
        <taxon>Bacteria</taxon>
        <taxon>Pseudomonadati</taxon>
        <taxon>Bacteroidota</taxon>
        <taxon>Flavobacteriia</taxon>
        <taxon>Flavobacteriales</taxon>
        <taxon>Flavobacteriaceae</taxon>
        <taxon>Flavobacterium</taxon>
    </lineage>
</organism>
<dbReference type="InterPro" id="IPR001387">
    <property type="entry name" value="Cro/C1-type_HTH"/>
</dbReference>